<comment type="caution">
    <text evidence="2">The sequence shown here is derived from an EMBL/GenBank/DDBJ whole genome shotgun (WGS) entry which is preliminary data.</text>
</comment>
<accession>A0A9D4G7X6</accession>
<protein>
    <submittedName>
        <fullName evidence="2">Uncharacterized protein</fullName>
    </submittedName>
</protein>
<dbReference type="AlphaFoldDB" id="A0A9D4G7X6"/>
<reference evidence="2" key="2">
    <citation type="submission" date="2020-11" db="EMBL/GenBank/DDBJ databases">
        <authorList>
            <person name="McCartney M.A."/>
            <person name="Auch B."/>
            <person name="Kono T."/>
            <person name="Mallez S."/>
            <person name="Becker A."/>
            <person name="Gohl D.M."/>
            <person name="Silverstein K.A.T."/>
            <person name="Koren S."/>
            <person name="Bechman K.B."/>
            <person name="Herman A."/>
            <person name="Abrahante J.E."/>
            <person name="Garbe J."/>
        </authorList>
    </citation>
    <scope>NUCLEOTIDE SEQUENCE</scope>
    <source>
        <strain evidence="2">Duluth1</strain>
        <tissue evidence="2">Whole animal</tissue>
    </source>
</reference>
<gene>
    <name evidence="2" type="ORF">DPMN_140600</name>
</gene>
<organism evidence="2 3">
    <name type="scientific">Dreissena polymorpha</name>
    <name type="common">Zebra mussel</name>
    <name type="synonym">Mytilus polymorpha</name>
    <dbReference type="NCBI Taxonomy" id="45954"/>
    <lineage>
        <taxon>Eukaryota</taxon>
        <taxon>Metazoa</taxon>
        <taxon>Spiralia</taxon>
        <taxon>Lophotrochozoa</taxon>
        <taxon>Mollusca</taxon>
        <taxon>Bivalvia</taxon>
        <taxon>Autobranchia</taxon>
        <taxon>Heteroconchia</taxon>
        <taxon>Euheterodonta</taxon>
        <taxon>Imparidentia</taxon>
        <taxon>Neoheterodontei</taxon>
        <taxon>Myida</taxon>
        <taxon>Dreissenoidea</taxon>
        <taxon>Dreissenidae</taxon>
        <taxon>Dreissena</taxon>
    </lineage>
</organism>
<evidence type="ECO:0000256" key="1">
    <source>
        <dbReference type="SAM" id="MobiDB-lite"/>
    </source>
</evidence>
<sequence length="51" mass="5603">MQPAQTNVKHPTSCDTNTHNKPSPSESSNRSGAEHSGSRRRNKEQDARSTP</sequence>
<feature type="compositionally biased region" description="Polar residues" evidence="1">
    <location>
        <begin position="1"/>
        <end position="31"/>
    </location>
</feature>
<feature type="compositionally biased region" description="Basic and acidic residues" evidence="1">
    <location>
        <begin position="32"/>
        <end position="51"/>
    </location>
</feature>
<evidence type="ECO:0000313" key="2">
    <source>
        <dbReference type="EMBL" id="KAH3812176.1"/>
    </source>
</evidence>
<proteinExistence type="predicted"/>
<keyword evidence="3" id="KW-1185">Reference proteome</keyword>
<dbReference type="Proteomes" id="UP000828390">
    <property type="component" value="Unassembled WGS sequence"/>
</dbReference>
<name>A0A9D4G7X6_DREPO</name>
<feature type="region of interest" description="Disordered" evidence="1">
    <location>
        <begin position="1"/>
        <end position="51"/>
    </location>
</feature>
<reference evidence="2" key="1">
    <citation type="journal article" date="2019" name="bioRxiv">
        <title>The Genome of the Zebra Mussel, Dreissena polymorpha: A Resource for Invasive Species Research.</title>
        <authorList>
            <person name="McCartney M.A."/>
            <person name="Auch B."/>
            <person name="Kono T."/>
            <person name="Mallez S."/>
            <person name="Zhang Y."/>
            <person name="Obille A."/>
            <person name="Becker A."/>
            <person name="Abrahante J.E."/>
            <person name="Garbe J."/>
            <person name="Badalamenti J.P."/>
            <person name="Herman A."/>
            <person name="Mangelson H."/>
            <person name="Liachko I."/>
            <person name="Sullivan S."/>
            <person name="Sone E.D."/>
            <person name="Koren S."/>
            <person name="Silverstein K.A.T."/>
            <person name="Beckman K.B."/>
            <person name="Gohl D.M."/>
        </authorList>
    </citation>
    <scope>NUCLEOTIDE SEQUENCE</scope>
    <source>
        <strain evidence="2">Duluth1</strain>
        <tissue evidence="2">Whole animal</tissue>
    </source>
</reference>
<evidence type="ECO:0000313" key="3">
    <source>
        <dbReference type="Proteomes" id="UP000828390"/>
    </source>
</evidence>
<dbReference type="EMBL" id="JAIWYP010000006">
    <property type="protein sequence ID" value="KAH3812176.1"/>
    <property type="molecule type" value="Genomic_DNA"/>
</dbReference>